<sequence length="93" mass="10475">MQHQSLRAIPIPPTVARITQSLQKMWKTSEGKKVENLRKEKCPQSSKALREVSAAIPDDRAVLFETRKVQVFKEGKKKKLADKVGDKLGTNGF</sequence>
<evidence type="ECO:0000313" key="2">
    <source>
        <dbReference type="Proteomes" id="UP000327157"/>
    </source>
</evidence>
<dbReference type="EMBL" id="SMOL01000559">
    <property type="protein sequence ID" value="KAB2605108.1"/>
    <property type="molecule type" value="Genomic_DNA"/>
</dbReference>
<name>A0A5N5FPM6_9ROSA</name>
<reference evidence="2" key="2">
    <citation type="submission" date="2019-10" db="EMBL/GenBank/DDBJ databases">
        <title>A de novo genome assembly of a pear dwarfing rootstock.</title>
        <authorList>
            <person name="Wang F."/>
            <person name="Wang J."/>
            <person name="Li S."/>
            <person name="Zhang Y."/>
            <person name="Fang M."/>
            <person name="Ma L."/>
            <person name="Zhao Y."/>
            <person name="Jiang S."/>
        </authorList>
    </citation>
    <scope>NUCLEOTIDE SEQUENCE [LARGE SCALE GENOMIC DNA]</scope>
</reference>
<keyword evidence="2" id="KW-1185">Reference proteome</keyword>
<gene>
    <name evidence="1" type="ORF">D8674_004825</name>
</gene>
<organism evidence="1 2">
    <name type="scientific">Pyrus ussuriensis x Pyrus communis</name>
    <dbReference type="NCBI Taxonomy" id="2448454"/>
    <lineage>
        <taxon>Eukaryota</taxon>
        <taxon>Viridiplantae</taxon>
        <taxon>Streptophyta</taxon>
        <taxon>Embryophyta</taxon>
        <taxon>Tracheophyta</taxon>
        <taxon>Spermatophyta</taxon>
        <taxon>Magnoliopsida</taxon>
        <taxon>eudicotyledons</taxon>
        <taxon>Gunneridae</taxon>
        <taxon>Pentapetalae</taxon>
        <taxon>rosids</taxon>
        <taxon>fabids</taxon>
        <taxon>Rosales</taxon>
        <taxon>Rosaceae</taxon>
        <taxon>Amygdaloideae</taxon>
        <taxon>Maleae</taxon>
        <taxon>Pyrus</taxon>
    </lineage>
</organism>
<dbReference type="Proteomes" id="UP000327157">
    <property type="component" value="Chromosome 11"/>
</dbReference>
<evidence type="ECO:0000313" key="1">
    <source>
        <dbReference type="EMBL" id="KAB2605108.1"/>
    </source>
</evidence>
<dbReference type="AlphaFoldDB" id="A0A5N5FPM6"/>
<accession>A0A5N5FPM6</accession>
<comment type="caution">
    <text evidence="1">The sequence shown here is derived from an EMBL/GenBank/DDBJ whole genome shotgun (WGS) entry which is preliminary data.</text>
</comment>
<reference evidence="1 2" key="3">
    <citation type="submission" date="2019-11" db="EMBL/GenBank/DDBJ databases">
        <title>A de novo genome assembly of a pear dwarfing rootstock.</title>
        <authorList>
            <person name="Wang F."/>
            <person name="Wang J."/>
            <person name="Li S."/>
            <person name="Zhang Y."/>
            <person name="Fang M."/>
            <person name="Ma L."/>
            <person name="Zhao Y."/>
            <person name="Jiang S."/>
        </authorList>
    </citation>
    <scope>NUCLEOTIDE SEQUENCE [LARGE SCALE GENOMIC DNA]</scope>
    <source>
        <strain evidence="1">S2</strain>
        <tissue evidence="1">Leaf</tissue>
    </source>
</reference>
<protein>
    <submittedName>
        <fullName evidence="1">Uncharacterized protein</fullName>
    </submittedName>
</protein>
<reference evidence="1 2" key="1">
    <citation type="submission" date="2019-09" db="EMBL/GenBank/DDBJ databases">
        <authorList>
            <person name="Ou C."/>
        </authorList>
    </citation>
    <scope>NUCLEOTIDE SEQUENCE [LARGE SCALE GENOMIC DNA]</scope>
    <source>
        <strain evidence="1">S2</strain>
        <tissue evidence="1">Leaf</tissue>
    </source>
</reference>
<proteinExistence type="predicted"/>